<dbReference type="InterPro" id="IPR007712">
    <property type="entry name" value="RelE/ParE_toxin"/>
</dbReference>
<accession>A0A6G9AWL6</accession>
<reference evidence="2 3" key="1">
    <citation type="submission" date="2020-03" db="EMBL/GenBank/DDBJ databases">
        <authorList>
            <person name="Kim M.K."/>
        </authorList>
    </citation>
    <scope>NUCLEOTIDE SEQUENCE [LARGE SCALE GENOMIC DNA]</scope>
    <source>
        <strain evidence="2 3">BT328</strain>
    </source>
</reference>
<dbReference type="InterPro" id="IPR035093">
    <property type="entry name" value="RelE/ParE_toxin_dom_sf"/>
</dbReference>
<name>A0A6G9AWL6_9BACT</name>
<evidence type="ECO:0000313" key="2">
    <source>
        <dbReference type="EMBL" id="QIP16736.1"/>
    </source>
</evidence>
<dbReference type="Gene3D" id="3.30.2310.20">
    <property type="entry name" value="RelE-like"/>
    <property type="match status" value="1"/>
</dbReference>
<sequence length="79" mass="9223">MDTGAPIIWTDEAKEDLRDVLHYLSRSPLAYVDNWSNKLTKKLSLPVLFPEMGRKVPEKELSHLREILVGNYRLLYIPQ</sequence>
<gene>
    <name evidence="2" type="ORF">G8759_30890</name>
</gene>
<dbReference type="Pfam" id="PF05016">
    <property type="entry name" value="ParE_toxin"/>
    <property type="match status" value="1"/>
</dbReference>
<dbReference type="RefSeq" id="WP_167216907.1">
    <property type="nucleotide sequence ID" value="NZ_CP050063.1"/>
</dbReference>
<keyword evidence="1" id="KW-1277">Toxin-antitoxin system</keyword>
<protein>
    <submittedName>
        <fullName evidence="2">Type II toxin-antitoxin system RelE/ParE family toxin</fullName>
    </submittedName>
</protein>
<dbReference type="EMBL" id="CP050063">
    <property type="protein sequence ID" value="QIP16736.1"/>
    <property type="molecule type" value="Genomic_DNA"/>
</dbReference>
<keyword evidence="3" id="KW-1185">Reference proteome</keyword>
<organism evidence="2 3">
    <name type="scientific">Spirosoma aureum</name>
    <dbReference type="NCBI Taxonomy" id="2692134"/>
    <lineage>
        <taxon>Bacteria</taxon>
        <taxon>Pseudomonadati</taxon>
        <taxon>Bacteroidota</taxon>
        <taxon>Cytophagia</taxon>
        <taxon>Cytophagales</taxon>
        <taxon>Cytophagaceae</taxon>
        <taxon>Spirosoma</taxon>
    </lineage>
</organism>
<dbReference type="AlphaFoldDB" id="A0A6G9AWL6"/>
<evidence type="ECO:0000313" key="3">
    <source>
        <dbReference type="Proteomes" id="UP000501802"/>
    </source>
</evidence>
<evidence type="ECO:0000256" key="1">
    <source>
        <dbReference type="ARBA" id="ARBA00022649"/>
    </source>
</evidence>
<dbReference type="Proteomes" id="UP000501802">
    <property type="component" value="Chromosome"/>
</dbReference>
<proteinExistence type="predicted"/>
<dbReference type="KEGG" id="spib:G8759_30890"/>